<reference evidence="3 4" key="1">
    <citation type="journal article" date="2023" name="BMC Biol.">
        <title>The compact genome of the sponge Oopsacas minuta (Hexactinellida) is lacking key metazoan core genes.</title>
        <authorList>
            <person name="Santini S."/>
            <person name="Schenkelaars Q."/>
            <person name="Jourda C."/>
            <person name="Duchesne M."/>
            <person name="Belahbib H."/>
            <person name="Rocher C."/>
            <person name="Selva M."/>
            <person name="Riesgo A."/>
            <person name="Vervoort M."/>
            <person name="Leys S.P."/>
            <person name="Kodjabachian L."/>
            <person name="Le Bivic A."/>
            <person name="Borchiellini C."/>
            <person name="Claverie J.M."/>
            <person name="Renard E."/>
        </authorList>
    </citation>
    <scope>NUCLEOTIDE SEQUENCE [LARGE SCALE GENOMIC DNA]</scope>
    <source>
        <strain evidence="3">SPO-2</strain>
    </source>
</reference>
<proteinExistence type="predicted"/>
<evidence type="ECO:0000313" key="4">
    <source>
        <dbReference type="Proteomes" id="UP001165289"/>
    </source>
</evidence>
<name>A0AAV7JUS7_9METZ</name>
<keyword evidence="4" id="KW-1185">Reference proteome</keyword>
<sequence length="583" mass="68267">MKAEIQISLNEAKESLEDINKEISELEFRITQLKDELKTDIEKHRILKENLTAVVLETIEKRNILRKSNAVGERDLYLVKDELKDSEIDLNTEKRKLKKSEDNLSHCRSNLASLDNESETNSLLLQGYTVKIPEMKAKKAAARKEMNEKSEKYEVDIATLREEIEKVDINNELLRTTKKKLEKEVRALERASKSVFNELSVVKDVEKRSKRSLLSEADEATRLRQENKDLEKRYENLEGSHSAGITYLKDKIIATKDQLEKRAEERHNVEIQLQTLQTKFQTKKKEETDFSASSNERMSTAQEDQSKYTKEMIVLQEKISEHMNLLTHLQSELDTESSEFRIIEDKDTHDIEVLKSSIRDINTELALIEPDRIEQEDKLNEVMEELRAASEQYKLVQDKVIELKTQKSGLNERILRMTSETNALRCMQENLKIEILTKRANTRDLIKEYSKEAIELEKSLWEATNKVRVVEMQNDHFKQTIDKLSNDQSNMLDLVSKREEVRSLLLEEMNQYQSKLHIDWREDQELEKTASSRDREMLVSMSKFSEIAIYRKESLSSICNRMRDELTLLKTNLQNLSSPQDNY</sequence>
<feature type="coiled-coil region" evidence="1">
    <location>
        <begin position="2"/>
        <end position="54"/>
    </location>
</feature>
<accession>A0AAV7JUS7</accession>
<feature type="region of interest" description="Disordered" evidence="2">
    <location>
        <begin position="282"/>
        <end position="305"/>
    </location>
</feature>
<feature type="coiled-coil region" evidence="1">
    <location>
        <begin position="439"/>
        <end position="466"/>
    </location>
</feature>
<comment type="caution">
    <text evidence="3">The sequence shown here is derived from an EMBL/GenBank/DDBJ whole genome shotgun (WGS) entry which is preliminary data.</text>
</comment>
<keyword evidence="1" id="KW-0175">Coiled coil</keyword>
<evidence type="ECO:0000313" key="3">
    <source>
        <dbReference type="EMBL" id="KAI6652567.1"/>
    </source>
</evidence>
<dbReference type="InterPro" id="IPR038834">
    <property type="entry name" value="CCDC175"/>
</dbReference>
<dbReference type="EMBL" id="JAKMXF010000298">
    <property type="protein sequence ID" value="KAI6652567.1"/>
    <property type="molecule type" value="Genomic_DNA"/>
</dbReference>
<dbReference type="AlphaFoldDB" id="A0AAV7JUS7"/>
<feature type="coiled-coil region" evidence="1">
    <location>
        <begin position="372"/>
        <end position="406"/>
    </location>
</feature>
<dbReference type="Proteomes" id="UP001165289">
    <property type="component" value="Unassembled WGS sequence"/>
</dbReference>
<dbReference type="PANTHER" id="PTHR35347:SF1">
    <property type="entry name" value="COILED-COIL DOMAIN-CONTAINING PROTEIN 175"/>
    <property type="match status" value="1"/>
</dbReference>
<evidence type="ECO:0000256" key="1">
    <source>
        <dbReference type="SAM" id="Coils"/>
    </source>
</evidence>
<gene>
    <name evidence="3" type="ORF">LOD99_4352</name>
</gene>
<feature type="coiled-coil region" evidence="1">
    <location>
        <begin position="83"/>
        <end position="279"/>
    </location>
</feature>
<organism evidence="3 4">
    <name type="scientific">Oopsacas minuta</name>
    <dbReference type="NCBI Taxonomy" id="111878"/>
    <lineage>
        <taxon>Eukaryota</taxon>
        <taxon>Metazoa</taxon>
        <taxon>Porifera</taxon>
        <taxon>Hexactinellida</taxon>
        <taxon>Hexasterophora</taxon>
        <taxon>Lyssacinosida</taxon>
        <taxon>Leucopsacidae</taxon>
        <taxon>Oopsacas</taxon>
    </lineage>
</organism>
<dbReference type="PANTHER" id="PTHR35347">
    <property type="entry name" value="COILED-COIL DOMAIN-CONTAINING PROTEIN 175"/>
    <property type="match status" value="1"/>
</dbReference>
<protein>
    <submittedName>
        <fullName evidence="3">Coiled-coil domain-containing protein</fullName>
    </submittedName>
</protein>
<evidence type="ECO:0000256" key="2">
    <source>
        <dbReference type="SAM" id="MobiDB-lite"/>
    </source>
</evidence>
<feature type="compositionally biased region" description="Polar residues" evidence="2">
    <location>
        <begin position="290"/>
        <end position="303"/>
    </location>
</feature>